<proteinExistence type="predicted"/>
<organism evidence="1 2">
    <name type="scientific">Elasticomyces elasticus</name>
    <dbReference type="NCBI Taxonomy" id="574655"/>
    <lineage>
        <taxon>Eukaryota</taxon>
        <taxon>Fungi</taxon>
        <taxon>Dikarya</taxon>
        <taxon>Ascomycota</taxon>
        <taxon>Pezizomycotina</taxon>
        <taxon>Dothideomycetes</taxon>
        <taxon>Dothideomycetidae</taxon>
        <taxon>Mycosphaerellales</taxon>
        <taxon>Teratosphaeriaceae</taxon>
        <taxon>Elasticomyces</taxon>
    </lineage>
</organism>
<accession>A0AAN8A249</accession>
<dbReference type="EMBL" id="JAVRQU010000011">
    <property type="protein sequence ID" value="KAK5697314.1"/>
    <property type="molecule type" value="Genomic_DNA"/>
</dbReference>
<reference evidence="1" key="1">
    <citation type="submission" date="2023-08" db="EMBL/GenBank/DDBJ databases">
        <title>Black Yeasts Isolated from many extreme environments.</title>
        <authorList>
            <person name="Coleine C."/>
            <person name="Stajich J.E."/>
            <person name="Selbmann L."/>
        </authorList>
    </citation>
    <scope>NUCLEOTIDE SEQUENCE</scope>
    <source>
        <strain evidence="1">CCFEE 5810</strain>
    </source>
</reference>
<comment type="caution">
    <text evidence="1">The sequence shown here is derived from an EMBL/GenBank/DDBJ whole genome shotgun (WGS) entry which is preliminary data.</text>
</comment>
<dbReference type="AlphaFoldDB" id="A0AAN8A249"/>
<evidence type="ECO:0000313" key="2">
    <source>
        <dbReference type="Proteomes" id="UP001310594"/>
    </source>
</evidence>
<sequence>MVQYQRKGLYRGYPEGARNQWKLRTHHHLNITGIMNLLAERKIDYNKSSGKQRLLALVSRYECGLRSYERNNKRELRQICHARNLALETSPTANKANLIALLEAADDAVQFPGFLELPLELRLQVYTHHFDSFEQGSIIVAPPIAAVCRLVREEARPLFYGMHRFDLEANFSDPRVQRTIGGVFTYASIESEVDLGGEHTPGRVKTVTGRRMQLDLTAAEIGNANLRISRVLEDMSTRSKSKALRRGDISTLSDALLA</sequence>
<name>A0AAN8A249_9PEZI</name>
<evidence type="ECO:0000313" key="1">
    <source>
        <dbReference type="EMBL" id="KAK5697314.1"/>
    </source>
</evidence>
<dbReference type="Proteomes" id="UP001310594">
    <property type="component" value="Unassembled WGS sequence"/>
</dbReference>
<gene>
    <name evidence="1" type="ORF">LTR97_007451</name>
</gene>
<protein>
    <submittedName>
        <fullName evidence="1">Uncharacterized protein</fullName>
    </submittedName>
</protein>